<organism evidence="4 5">
    <name type="scientific">Actinomadura adrarensis</name>
    <dbReference type="NCBI Taxonomy" id="1819600"/>
    <lineage>
        <taxon>Bacteria</taxon>
        <taxon>Bacillati</taxon>
        <taxon>Actinomycetota</taxon>
        <taxon>Actinomycetes</taxon>
        <taxon>Streptosporangiales</taxon>
        <taxon>Thermomonosporaceae</taxon>
        <taxon>Actinomadura</taxon>
    </lineage>
</organism>
<name>A0ABW3CTV8_9ACTN</name>
<dbReference type="InterPro" id="IPR002347">
    <property type="entry name" value="SDR_fam"/>
</dbReference>
<dbReference type="Gene3D" id="3.40.50.720">
    <property type="entry name" value="NAD(P)-binding Rossmann-like Domain"/>
    <property type="match status" value="1"/>
</dbReference>
<evidence type="ECO:0000256" key="3">
    <source>
        <dbReference type="RuleBase" id="RU000363"/>
    </source>
</evidence>
<dbReference type="Pfam" id="PF00106">
    <property type="entry name" value="adh_short"/>
    <property type="match status" value="1"/>
</dbReference>
<evidence type="ECO:0000313" key="5">
    <source>
        <dbReference type="Proteomes" id="UP001597083"/>
    </source>
</evidence>
<dbReference type="PANTHER" id="PTHR44196">
    <property type="entry name" value="DEHYDROGENASE/REDUCTASE SDR FAMILY MEMBER 7B"/>
    <property type="match status" value="1"/>
</dbReference>
<accession>A0ABW3CTV8</accession>
<evidence type="ECO:0000313" key="4">
    <source>
        <dbReference type="EMBL" id="MFD0856997.1"/>
    </source>
</evidence>
<feature type="non-terminal residue" evidence="4">
    <location>
        <position position="1"/>
    </location>
</feature>
<dbReference type="EMBL" id="JBHTIR010004326">
    <property type="protein sequence ID" value="MFD0856997.1"/>
    <property type="molecule type" value="Genomic_DNA"/>
</dbReference>
<reference evidence="5" key="1">
    <citation type="journal article" date="2019" name="Int. J. Syst. Evol. Microbiol.">
        <title>The Global Catalogue of Microorganisms (GCM) 10K type strain sequencing project: providing services to taxonomists for standard genome sequencing and annotation.</title>
        <authorList>
            <consortium name="The Broad Institute Genomics Platform"/>
            <consortium name="The Broad Institute Genome Sequencing Center for Infectious Disease"/>
            <person name="Wu L."/>
            <person name="Ma J."/>
        </authorList>
    </citation>
    <scope>NUCLEOTIDE SEQUENCE [LARGE SCALE GENOMIC DNA]</scope>
    <source>
        <strain evidence="5">JCM 31696</strain>
    </source>
</reference>
<evidence type="ECO:0000256" key="1">
    <source>
        <dbReference type="ARBA" id="ARBA00006484"/>
    </source>
</evidence>
<sequence>PAPRGRRLFVRAHSGARREGEDTPMKTTGNTILITGGTSGIGLGLALRFHQAGNKVIVAGRRKELLDRIATDHPGIETIVLDVTDPTSITQARETLAASHPELNVLVNNAGIQLPENLLDPDSLRVAEETVATNLLGPIRMTYAFLPLLTAREDATVINVSSGLAFVPLPITPTYNATKAALHSFTESLRVQVAGTPVQVIEVVPPPVRTTLMGQQDRAEAMPLDDFLTEVMALLRERPKAGEILVENVKFLRNATAEGNYDTALAMLSDIQL</sequence>
<comment type="similarity">
    <text evidence="1 3">Belongs to the short-chain dehydrogenases/reductases (SDR) family.</text>
</comment>
<keyword evidence="5" id="KW-1185">Reference proteome</keyword>
<dbReference type="InterPro" id="IPR020904">
    <property type="entry name" value="Sc_DH/Rdtase_CS"/>
</dbReference>
<comment type="caution">
    <text evidence="4">The sequence shown here is derived from an EMBL/GenBank/DDBJ whole genome shotgun (WGS) entry which is preliminary data.</text>
</comment>
<dbReference type="PRINTS" id="PR00080">
    <property type="entry name" value="SDRFAMILY"/>
</dbReference>
<dbReference type="PRINTS" id="PR00081">
    <property type="entry name" value="GDHRDH"/>
</dbReference>
<evidence type="ECO:0000256" key="2">
    <source>
        <dbReference type="ARBA" id="ARBA00023002"/>
    </source>
</evidence>
<protein>
    <submittedName>
        <fullName evidence="4">SDR family oxidoreductase</fullName>
    </submittedName>
</protein>
<dbReference type="SUPFAM" id="SSF51735">
    <property type="entry name" value="NAD(P)-binding Rossmann-fold domains"/>
    <property type="match status" value="1"/>
</dbReference>
<dbReference type="Proteomes" id="UP001597083">
    <property type="component" value="Unassembled WGS sequence"/>
</dbReference>
<gene>
    <name evidence="4" type="ORF">ACFQ07_32510</name>
</gene>
<dbReference type="PANTHER" id="PTHR44196:SF1">
    <property type="entry name" value="DEHYDROGENASE_REDUCTASE SDR FAMILY MEMBER 7B"/>
    <property type="match status" value="1"/>
</dbReference>
<dbReference type="InterPro" id="IPR036291">
    <property type="entry name" value="NAD(P)-bd_dom_sf"/>
</dbReference>
<keyword evidence="2" id="KW-0560">Oxidoreductase</keyword>
<proteinExistence type="inferred from homology"/>
<dbReference type="PROSITE" id="PS00061">
    <property type="entry name" value="ADH_SHORT"/>
    <property type="match status" value="1"/>
</dbReference>